<evidence type="ECO:0008006" key="4">
    <source>
        <dbReference type="Google" id="ProtNLM"/>
    </source>
</evidence>
<dbReference type="Proteomes" id="UP000321533">
    <property type="component" value="Chromosome"/>
</dbReference>
<keyword evidence="1" id="KW-0472">Membrane</keyword>
<reference evidence="2 3" key="1">
    <citation type="journal article" date="2016" name="Int. J. Syst. Evol. Microbiol.">
        <title>Panacibacter ginsenosidivorans gen. nov., sp. nov., with ginsenoside converting activity isolated from soil of a ginseng field.</title>
        <authorList>
            <person name="Siddiqi M.Z."/>
            <person name="Muhammad Shafi S."/>
            <person name="Choi K.D."/>
            <person name="Im W.T."/>
        </authorList>
    </citation>
    <scope>NUCLEOTIDE SEQUENCE [LARGE SCALE GENOMIC DNA]</scope>
    <source>
        <strain evidence="2 3">Gsoil1550</strain>
    </source>
</reference>
<feature type="transmembrane region" description="Helical" evidence="1">
    <location>
        <begin position="233"/>
        <end position="260"/>
    </location>
</feature>
<evidence type="ECO:0000256" key="1">
    <source>
        <dbReference type="SAM" id="Phobius"/>
    </source>
</evidence>
<gene>
    <name evidence="2" type="ORF">FRZ67_02575</name>
</gene>
<keyword evidence="3" id="KW-1185">Reference proteome</keyword>
<dbReference type="OrthoDB" id="1049480at2"/>
<keyword evidence="1" id="KW-0812">Transmembrane</keyword>
<accession>A0A5B8V5B4</accession>
<organism evidence="2 3">
    <name type="scientific">Panacibacter ginsenosidivorans</name>
    <dbReference type="NCBI Taxonomy" id="1813871"/>
    <lineage>
        <taxon>Bacteria</taxon>
        <taxon>Pseudomonadati</taxon>
        <taxon>Bacteroidota</taxon>
        <taxon>Chitinophagia</taxon>
        <taxon>Chitinophagales</taxon>
        <taxon>Chitinophagaceae</taxon>
        <taxon>Panacibacter</taxon>
    </lineage>
</organism>
<feature type="transmembrane region" description="Helical" evidence="1">
    <location>
        <begin position="32"/>
        <end position="54"/>
    </location>
</feature>
<evidence type="ECO:0000313" key="3">
    <source>
        <dbReference type="Proteomes" id="UP000321533"/>
    </source>
</evidence>
<name>A0A5B8V5B4_9BACT</name>
<feature type="transmembrane region" description="Helical" evidence="1">
    <location>
        <begin position="188"/>
        <end position="221"/>
    </location>
</feature>
<sequence length="292" mass="32967">MAQQKVQLRKIRDFGENFSDTFQFIREEFKPLLVSFLLVAGVFILVTAIFSGLYQKSAFGFLDEIENGGFRNNEISSTFTGMYFLYLGVMLVTVTAMRTVVAVYMKYYDEHETSPTVQQVSSGFLKYFPKVFLYSIPTYFLVIVGLVFCILPGIYFIVVFAPFVFIIVSEDVSFADAFGRSFDLIKENFWLTLGIYLVAYIIFSVSSGITGLILGLAVSAVSYFTTKELSTSVGVLMSVVSIVQYIFYIIFFVSVGLHYYNLVEIKEGTGLAKRLEGLGNNINPNENIEEQY</sequence>
<protein>
    <recommendedName>
        <fullName evidence="4">Glycerophosphoryl diester phosphodiesterase membrane domain-containing protein</fullName>
    </recommendedName>
</protein>
<proteinExistence type="predicted"/>
<dbReference type="EMBL" id="CP042435">
    <property type="protein sequence ID" value="QEC66245.1"/>
    <property type="molecule type" value="Genomic_DNA"/>
</dbReference>
<dbReference type="RefSeq" id="WP_147188045.1">
    <property type="nucleotide sequence ID" value="NZ_CP042435.1"/>
</dbReference>
<keyword evidence="1" id="KW-1133">Transmembrane helix</keyword>
<feature type="transmembrane region" description="Helical" evidence="1">
    <location>
        <begin position="139"/>
        <end position="168"/>
    </location>
</feature>
<dbReference type="AlphaFoldDB" id="A0A5B8V5B4"/>
<evidence type="ECO:0000313" key="2">
    <source>
        <dbReference type="EMBL" id="QEC66245.1"/>
    </source>
</evidence>
<feature type="transmembrane region" description="Helical" evidence="1">
    <location>
        <begin position="83"/>
        <end position="105"/>
    </location>
</feature>
<dbReference type="KEGG" id="pgin:FRZ67_02575"/>